<name>A0AAV9ZMF9_9AGAR</name>
<sequence>MVYFGGGIGGAGGEGGKVGGQGGEGGGTDFRYLADLESDDIPSSKGKDRRAFISADGGRGGAGGKGGLKAGDGGLGQGVSIPKFKPEVLDAVFDKVLGGVGGDGGKTTLDGQAGRGGYGQPTQFSGDVPIPSGRAASEISFDELRLGPVGALTEILLRLGVGVVKALLDRVKNLIPSLLEGDVQGAERLVAVNATMPDHACESSGGEGERMAIAKV</sequence>
<evidence type="ECO:0000313" key="2">
    <source>
        <dbReference type="EMBL" id="KAK6987558.1"/>
    </source>
</evidence>
<gene>
    <name evidence="2" type="ORF">R3P38DRAFT_3101787</name>
</gene>
<accession>A0AAV9ZMF9</accession>
<dbReference type="EMBL" id="JAWWNJ010000131">
    <property type="protein sequence ID" value="KAK6987558.1"/>
    <property type="molecule type" value="Genomic_DNA"/>
</dbReference>
<dbReference type="AlphaFoldDB" id="A0AAV9ZMF9"/>
<evidence type="ECO:0000256" key="1">
    <source>
        <dbReference type="SAM" id="MobiDB-lite"/>
    </source>
</evidence>
<protein>
    <submittedName>
        <fullName evidence="2">Uncharacterized protein</fullName>
    </submittedName>
</protein>
<proteinExistence type="predicted"/>
<feature type="compositionally biased region" description="Gly residues" evidence="1">
    <location>
        <begin position="57"/>
        <end position="69"/>
    </location>
</feature>
<dbReference type="Proteomes" id="UP001362999">
    <property type="component" value="Unassembled WGS sequence"/>
</dbReference>
<feature type="region of interest" description="Disordered" evidence="1">
    <location>
        <begin position="38"/>
        <end position="69"/>
    </location>
</feature>
<evidence type="ECO:0000313" key="3">
    <source>
        <dbReference type="Proteomes" id="UP001362999"/>
    </source>
</evidence>
<comment type="caution">
    <text evidence="2">The sequence shown here is derived from an EMBL/GenBank/DDBJ whole genome shotgun (WGS) entry which is preliminary data.</text>
</comment>
<reference evidence="2 3" key="1">
    <citation type="journal article" date="2024" name="J Genomics">
        <title>Draft genome sequencing and assembly of Favolaschia claudopus CIRM-BRFM 2984 isolated from oak limbs.</title>
        <authorList>
            <person name="Navarro D."/>
            <person name="Drula E."/>
            <person name="Chaduli D."/>
            <person name="Cazenave R."/>
            <person name="Ahrendt S."/>
            <person name="Wang J."/>
            <person name="Lipzen A."/>
            <person name="Daum C."/>
            <person name="Barry K."/>
            <person name="Grigoriev I.V."/>
            <person name="Favel A."/>
            <person name="Rosso M.N."/>
            <person name="Martin F."/>
        </authorList>
    </citation>
    <scope>NUCLEOTIDE SEQUENCE [LARGE SCALE GENOMIC DNA]</scope>
    <source>
        <strain evidence="2 3">CIRM-BRFM 2984</strain>
    </source>
</reference>
<organism evidence="2 3">
    <name type="scientific">Favolaschia claudopus</name>
    <dbReference type="NCBI Taxonomy" id="2862362"/>
    <lineage>
        <taxon>Eukaryota</taxon>
        <taxon>Fungi</taxon>
        <taxon>Dikarya</taxon>
        <taxon>Basidiomycota</taxon>
        <taxon>Agaricomycotina</taxon>
        <taxon>Agaricomycetes</taxon>
        <taxon>Agaricomycetidae</taxon>
        <taxon>Agaricales</taxon>
        <taxon>Marasmiineae</taxon>
        <taxon>Mycenaceae</taxon>
        <taxon>Favolaschia</taxon>
    </lineage>
</organism>
<keyword evidence="3" id="KW-1185">Reference proteome</keyword>